<sequence length="103" mass="11248">MMVGGGTGGTSEPGWTLEAAFTQIQQLLGAVNNLQQTIVQQEQTIAQLQNQPPPPPASSQPSCGPKMHLSMLADDKEHNFSHWKVRARGRHRLTSVEFIGDTK</sequence>
<evidence type="ECO:0000256" key="1">
    <source>
        <dbReference type="SAM" id="MobiDB-lite"/>
    </source>
</evidence>
<name>A0A2A9NBD4_9AGAR</name>
<reference evidence="2 3" key="1">
    <citation type="submission" date="2014-02" db="EMBL/GenBank/DDBJ databases">
        <title>Transposable element dynamics among asymbiotic and ectomycorrhizal Amanita fungi.</title>
        <authorList>
            <consortium name="DOE Joint Genome Institute"/>
            <person name="Hess J."/>
            <person name="Skrede I."/>
            <person name="Wolfe B."/>
            <person name="LaButti K."/>
            <person name="Ohm R.A."/>
            <person name="Grigoriev I.V."/>
            <person name="Pringle A."/>
        </authorList>
    </citation>
    <scope>NUCLEOTIDE SEQUENCE [LARGE SCALE GENOMIC DNA]</scope>
    <source>
        <strain evidence="2 3">SKay4041</strain>
    </source>
</reference>
<proteinExistence type="predicted"/>
<feature type="region of interest" description="Disordered" evidence="1">
    <location>
        <begin position="45"/>
        <end position="72"/>
    </location>
</feature>
<dbReference type="AlphaFoldDB" id="A0A2A9NBD4"/>
<gene>
    <name evidence="2" type="ORF">AMATHDRAFT_10404</name>
</gene>
<keyword evidence="3" id="KW-1185">Reference proteome</keyword>
<evidence type="ECO:0000313" key="3">
    <source>
        <dbReference type="Proteomes" id="UP000242287"/>
    </source>
</evidence>
<protein>
    <submittedName>
        <fullName evidence="2">Uncharacterized protein</fullName>
    </submittedName>
</protein>
<dbReference type="EMBL" id="KZ302691">
    <property type="protein sequence ID" value="PFH44933.1"/>
    <property type="molecule type" value="Genomic_DNA"/>
</dbReference>
<accession>A0A2A9NBD4</accession>
<organism evidence="2 3">
    <name type="scientific">Amanita thiersii Skay4041</name>
    <dbReference type="NCBI Taxonomy" id="703135"/>
    <lineage>
        <taxon>Eukaryota</taxon>
        <taxon>Fungi</taxon>
        <taxon>Dikarya</taxon>
        <taxon>Basidiomycota</taxon>
        <taxon>Agaricomycotina</taxon>
        <taxon>Agaricomycetes</taxon>
        <taxon>Agaricomycetidae</taxon>
        <taxon>Agaricales</taxon>
        <taxon>Pluteineae</taxon>
        <taxon>Amanitaceae</taxon>
        <taxon>Amanita</taxon>
    </lineage>
</organism>
<evidence type="ECO:0000313" key="2">
    <source>
        <dbReference type="EMBL" id="PFH44933.1"/>
    </source>
</evidence>
<dbReference type="Proteomes" id="UP000242287">
    <property type="component" value="Unassembled WGS sequence"/>
</dbReference>